<dbReference type="Gene3D" id="3.30.450.40">
    <property type="match status" value="1"/>
</dbReference>
<keyword evidence="10" id="KW-1185">Reference proteome</keyword>
<dbReference type="EMBL" id="FOFR01000014">
    <property type="protein sequence ID" value="SER69724.1"/>
    <property type="molecule type" value="Genomic_DNA"/>
</dbReference>
<evidence type="ECO:0000256" key="6">
    <source>
        <dbReference type="ARBA" id="ARBA00070406"/>
    </source>
</evidence>
<dbReference type="InterPro" id="IPR005471">
    <property type="entry name" value="Tscrpt_reg_IclR_N"/>
</dbReference>
<dbReference type="InterPro" id="IPR029016">
    <property type="entry name" value="GAF-like_dom_sf"/>
</dbReference>
<sequence>MGCVPGPIQSIHRAAEVLKLLAHGGAHQLSVGEIARALDLAKPTVHGILRTLQEVGFVEQEVEGGKYRLGAALFQIGTSYLDGNELRAKALNWSDSLAMRAREAVRIGVMHGRHVLVVHHVFRPDNSRQALETGALLPWHATALGKVLVAFGEWPDGELRAFTRHTLDAAALAAAVDEVRDRDWAYDLHELVEGEASVAAPIRDRRGVVVGAVGISGPVERLCESPDRPPRLELVSYVREAARSVSRELGGLSW</sequence>
<dbReference type="AlphaFoldDB" id="A0A1H9RAJ5"/>
<evidence type="ECO:0000313" key="9">
    <source>
        <dbReference type="EMBL" id="SER69724.1"/>
    </source>
</evidence>
<dbReference type="PROSITE" id="PS50890">
    <property type="entry name" value="PUA"/>
    <property type="match status" value="1"/>
</dbReference>
<evidence type="ECO:0000259" key="8">
    <source>
        <dbReference type="PROSITE" id="PS51078"/>
    </source>
</evidence>
<organism evidence="9 10">
    <name type="scientific">Lentzea xinjiangensis</name>
    <dbReference type="NCBI Taxonomy" id="402600"/>
    <lineage>
        <taxon>Bacteria</taxon>
        <taxon>Bacillati</taxon>
        <taxon>Actinomycetota</taxon>
        <taxon>Actinomycetes</taxon>
        <taxon>Pseudonocardiales</taxon>
        <taxon>Pseudonocardiaceae</taxon>
        <taxon>Lentzea</taxon>
    </lineage>
</organism>
<feature type="domain" description="IclR-ED" evidence="8">
    <location>
        <begin position="72"/>
        <end position="251"/>
    </location>
</feature>
<dbReference type="InterPro" id="IPR036388">
    <property type="entry name" value="WH-like_DNA-bd_sf"/>
</dbReference>
<keyword evidence="1" id="KW-0319">Glycerol metabolism</keyword>
<dbReference type="GO" id="GO:0003700">
    <property type="term" value="F:DNA-binding transcription factor activity"/>
    <property type="evidence" value="ECO:0007669"/>
    <property type="project" value="TreeGrafter"/>
</dbReference>
<evidence type="ECO:0000313" key="10">
    <source>
        <dbReference type="Proteomes" id="UP000199352"/>
    </source>
</evidence>
<dbReference type="PANTHER" id="PTHR30136:SF24">
    <property type="entry name" value="HTH-TYPE TRANSCRIPTIONAL REPRESSOR ALLR"/>
    <property type="match status" value="1"/>
</dbReference>
<dbReference type="PROSITE" id="PS51078">
    <property type="entry name" value="ICLR_ED"/>
    <property type="match status" value="1"/>
</dbReference>
<evidence type="ECO:0000259" key="7">
    <source>
        <dbReference type="PROSITE" id="PS51077"/>
    </source>
</evidence>
<keyword evidence="2" id="KW-0805">Transcription regulation</keyword>
<dbReference type="Pfam" id="PF01614">
    <property type="entry name" value="IclR_C"/>
    <property type="match status" value="1"/>
</dbReference>
<dbReference type="PANTHER" id="PTHR30136">
    <property type="entry name" value="HELIX-TURN-HELIX TRANSCRIPTIONAL REGULATOR, ICLR FAMILY"/>
    <property type="match status" value="1"/>
</dbReference>
<evidence type="ECO:0000256" key="1">
    <source>
        <dbReference type="ARBA" id="ARBA00022798"/>
    </source>
</evidence>
<dbReference type="GO" id="GO:0045892">
    <property type="term" value="P:negative regulation of DNA-templated transcription"/>
    <property type="evidence" value="ECO:0007669"/>
    <property type="project" value="TreeGrafter"/>
</dbReference>
<accession>A0A1H9RAJ5</accession>
<dbReference type="SUPFAM" id="SSF46785">
    <property type="entry name" value="Winged helix' DNA-binding domain"/>
    <property type="match status" value="1"/>
</dbReference>
<evidence type="ECO:0000256" key="2">
    <source>
        <dbReference type="ARBA" id="ARBA00023015"/>
    </source>
</evidence>
<dbReference type="Pfam" id="PF09339">
    <property type="entry name" value="HTH_IclR"/>
    <property type="match status" value="1"/>
</dbReference>
<dbReference type="InterPro" id="IPR050707">
    <property type="entry name" value="HTH_MetabolicPath_Reg"/>
</dbReference>
<dbReference type="Gene3D" id="1.10.10.10">
    <property type="entry name" value="Winged helix-like DNA-binding domain superfamily/Winged helix DNA-binding domain"/>
    <property type="match status" value="1"/>
</dbReference>
<dbReference type="Proteomes" id="UP000199352">
    <property type="component" value="Unassembled WGS sequence"/>
</dbReference>
<evidence type="ECO:0000256" key="5">
    <source>
        <dbReference type="ARBA" id="ARBA00058938"/>
    </source>
</evidence>
<gene>
    <name evidence="9" type="ORF">SAMN05216188_11457</name>
</gene>
<keyword evidence="4" id="KW-0804">Transcription</keyword>
<dbReference type="STRING" id="402600.SAMN05216188_11457"/>
<protein>
    <recommendedName>
        <fullName evidence="6">Glycerol operon regulatory protein</fullName>
    </recommendedName>
</protein>
<dbReference type="PROSITE" id="PS51077">
    <property type="entry name" value="HTH_ICLR"/>
    <property type="match status" value="1"/>
</dbReference>
<comment type="function">
    <text evidence="5">May be an activator protein for the gylABX operon.</text>
</comment>
<dbReference type="InterPro" id="IPR014757">
    <property type="entry name" value="Tscrpt_reg_IclR_C"/>
</dbReference>
<dbReference type="SMART" id="SM00346">
    <property type="entry name" value="HTH_ICLR"/>
    <property type="match status" value="1"/>
</dbReference>
<reference evidence="10" key="1">
    <citation type="submission" date="2016-10" db="EMBL/GenBank/DDBJ databases">
        <authorList>
            <person name="Varghese N."/>
            <person name="Submissions S."/>
        </authorList>
    </citation>
    <scope>NUCLEOTIDE SEQUENCE [LARGE SCALE GENOMIC DNA]</scope>
    <source>
        <strain evidence="10">CGMCC 4.3525</strain>
    </source>
</reference>
<proteinExistence type="predicted"/>
<dbReference type="FunFam" id="1.10.10.10:FF:000056">
    <property type="entry name" value="IclR family transcriptional regulator"/>
    <property type="match status" value="1"/>
</dbReference>
<dbReference type="CDD" id="cd00090">
    <property type="entry name" value="HTH_ARSR"/>
    <property type="match status" value="1"/>
</dbReference>
<dbReference type="GO" id="GO:0006071">
    <property type="term" value="P:glycerol metabolic process"/>
    <property type="evidence" value="ECO:0007669"/>
    <property type="project" value="UniProtKB-KW"/>
</dbReference>
<dbReference type="InterPro" id="IPR011991">
    <property type="entry name" value="ArsR-like_HTH"/>
</dbReference>
<dbReference type="InterPro" id="IPR036390">
    <property type="entry name" value="WH_DNA-bd_sf"/>
</dbReference>
<evidence type="ECO:0000256" key="3">
    <source>
        <dbReference type="ARBA" id="ARBA00023125"/>
    </source>
</evidence>
<dbReference type="GO" id="GO:0003677">
    <property type="term" value="F:DNA binding"/>
    <property type="evidence" value="ECO:0007669"/>
    <property type="project" value="UniProtKB-KW"/>
</dbReference>
<name>A0A1H9RAJ5_9PSEU</name>
<keyword evidence="3" id="KW-0238">DNA-binding</keyword>
<evidence type="ECO:0000256" key="4">
    <source>
        <dbReference type="ARBA" id="ARBA00023163"/>
    </source>
</evidence>
<feature type="domain" description="HTH iclR-type" evidence="7">
    <location>
        <begin position="8"/>
        <end position="71"/>
    </location>
</feature>
<dbReference type="SUPFAM" id="SSF55781">
    <property type="entry name" value="GAF domain-like"/>
    <property type="match status" value="1"/>
</dbReference>